<evidence type="ECO:0000259" key="1">
    <source>
        <dbReference type="Pfam" id="PF03551"/>
    </source>
</evidence>
<sequence length="203" mass="22615">MSPSAPRSSPLALTVLSLLHYQPLHPYGMQRLIKEWGKDQVVNVSQRTSIHRTIERLVAAGLVEVHEVERDQQYAERTVYRITDEGRRAARAWLLDMLGTPKPEYPQFPVALSFALMLTPEETLTVLDDRAAAVARTLDALDAQLAGEDDGGPSRVIWLETEYQRTMAAAELHWLTAVTDDLRSGRLAWSWEELAALAGPGTG</sequence>
<feature type="domain" description="Transcription regulator PadR N-terminal" evidence="1">
    <location>
        <begin position="15"/>
        <end position="91"/>
    </location>
</feature>
<name>A0A7W3NKA4_STRMR</name>
<gene>
    <name evidence="2" type="ORF">HDA42_001261</name>
</gene>
<dbReference type="GeneID" id="93979791"/>
<dbReference type="GO" id="GO:0003677">
    <property type="term" value="F:DNA binding"/>
    <property type="evidence" value="ECO:0007669"/>
    <property type="project" value="UniProtKB-KW"/>
</dbReference>
<comment type="caution">
    <text evidence="2">The sequence shown here is derived from an EMBL/GenBank/DDBJ whole genome shotgun (WGS) entry which is preliminary data.</text>
</comment>
<dbReference type="InterPro" id="IPR005149">
    <property type="entry name" value="Tscrpt_reg_PadR_N"/>
</dbReference>
<dbReference type="AlphaFoldDB" id="A0A7W3NKA4"/>
<keyword evidence="3" id="KW-1185">Reference proteome</keyword>
<dbReference type="PANTHER" id="PTHR33169">
    <property type="entry name" value="PADR-FAMILY TRANSCRIPTIONAL REGULATOR"/>
    <property type="match status" value="1"/>
</dbReference>
<evidence type="ECO:0000313" key="3">
    <source>
        <dbReference type="Proteomes" id="UP000577386"/>
    </source>
</evidence>
<dbReference type="InterPro" id="IPR036390">
    <property type="entry name" value="WH_DNA-bd_sf"/>
</dbReference>
<dbReference type="SUPFAM" id="SSF46785">
    <property type="entry name" value="Winged helix' DNA-binding domain"/>
    <property type="match status" value="1"/>
</dbReference>
<keyword evidence="2" id="KW-0238">DNA-binding</keyword>
<dbReference type="EMBL" id="JACJIJ010000002">
    <property type="protein sequence ID" value="MBA9052083.1"/>
    <property type="molecule type" value="Genomic_DNA"/>
</dbReference>
<dbReference type="InterPro" id="IPR036388">
    <property type="entry name" value="WH-like_DNA-bd_sf"/>
</dbReference>
<dbReference type="RefSeq" id="WP_182775023.1">
    <property type="nucleotide sequence ID" value="NZ_BAAAHW010000021.1"/>
</dbReference>
<proteinExistence type="predicted"/>
<reference evidence="2 3" key="1">
    <citation type="submission" date="2020-08" db="EMBL/GenBank/DDBJ databases">
        <title>Sequencing the genomes of 1000 actinobacteria strains.</title>
        <authorList>
            <person name="Klenk H.-P."/>
        </authorList>
    </citation>
    <scope>NUCLEOTIDE SEQUENCE [LARGE SCALE GENOMIC DNA]</scope>
    <source>
        <strain evidence="2 3">DSM 41827</strain>
    </source>
</reference>
<dbReference type="PANTHER" id="PTHR33169:SF14">
    <property type="entry name" value="TRANSCRIPTIONAL REGULATOR RV3488"/>
    <property type="match status" value="1"/>
</dbReference>
<dbReference type="Pfam" id="PF03551">
    <property type="entry name" value="PadR"/>
    <property type="match status" value="1"/>
</dbReference>
<organism evidence="2 3">
    <name type="scientific">Streptomyces murinus</name>
    <dbReference type="NCBI Taxonomy" id="33900"/>
    <lineage>
        <taxon>Bacteria</taxon>
        <taxon>Bacillati</taxon>
        <taxon>Actinomycetota</taxon>
        <taxon>Actinomycetes</taxon>
        <taxon>Kitasatosporales</taxon>
        <taxon>Streptomycetaceae</taxon>
        <taxon>Streptomyces</taxon>
    </lineage>
</organism>
<dbReference type="Gene3D" id="1.10.10.10">
    <property type="entry name" value="Winged helix-like DNA-binding domain superfamily/Winged helix DNA-binding domain"/>
    <property type="match status" value="1"/>
</dbReference>
<protein>
    <submittedName>
        <fullName evidence="2">DNA-binding PadR family transcriptional regulator</fullName>
    </submittedName>
</protein>
<evidence type="ECO:0000313" key="2">
    <source>
        <dbReference type="EMBL" id="MBA9052083.1"/>
    </source>
</evidence>
<dbReference type="InterPro" id="IPR052509">
    <property type="entry name" value="Metal_resp_DNA-bind_regulator"/>
</dbReference>
<dbReference type="Proteomes" id="UP000577386">
    <property type="component" value="Unassembled WGS sequence"/>
</dbReference>
<accession>A0A7W3NKA4</accession>